<feature type="domain" description="Glucose-6-phosphate dehydrogenase NAD-binding" evidence="1">
    <location>
        <begin position="13"/>
        <end position="68"/>
    </location>
</feature>
<reference evidence="2 3" key="1">
    <citation type="journal article" date="2019" name="Emerg. Microbes Infect.">
        <title>Comprehensive subspecies identification of 175 nontuberculous mycobacteria species based on 7547 genomic profiles.</title>
        <authorList>
            <person name="Matsumoto Y."/>
            <person name="Kinjo T."/>
            <person name="Motooka D."/>
            <person name="Nabeya D."/>
            <person name="Jung N."/>
            <person name="Uechi K."/>
            <person name="Horii T."/>
            <person name="Iida T."/>
            <person name="Fujita J."/>
            <person name="Nakamura S."/>
        </authorList>
    </citation>
    <scope>NUCLEOTIDE SEQUENCE [LARGE SCALE GENOMIC DNA]</scope>
    <source>
        <strain evidence="2 3">JCM 14233</strain>
    </source>
</reference>
<accession>A0A7I7MKW3</accession>
<dbReference type="AlphaFoldDB" id="A0A7I7MKW3"/>
<dbReference type="InterPro" id="IPR022674">
    <property type="entry name" value="G6P_DH_NAD-bd"/>
</dbReference>
<dbReference type="KEGG" id="mshj:MSHI_03230"/>
<organism evidence="2 3">
    <name type="scientific">Mycobacterium shinjukuense</name>
    <dbReference type="NCBI Taxonomy" id="398694"/>
    <lineage>
        <taxon>Bacteria</taxon>
        <taxon>Bacillati</taxon>
        <taxon>Actinomycetota</taxon>
        <taxon>Actinomycetes</taxon>
        <taxon>Mycobacteriales</taxon>
        <taxon>Mycobacteriaceae</taxon>
        <taxon>Mycobacterium</taxon>
    </lineage>
</organism>
<dbReference type="GO" id="GO:0050661">
    <property type="term" value="F:NADP binding"/>
    <property type="evidence" value="ECO:0007669"/>
    <property type="project" value="InterPro"/>
</dbReference>
<dbReference type="Proteomes" id="UP000467236">
    <property type="component" value="Chromosome"/>
</dbReference>
<dbReference type="SUPFAM" id="SSF51735">
    <property type="entry name" value="NAD(P)-binding Rossmann-fold domains"/>
    <property type="match status" value="1"/>
</dbReference>
<dbReference type="GO" id="GO:0016614">
    <property type="term" value="F:oxidoreductase activity, acting on CH-OH group of donors"/>
    <property type="evidence" value="ECO:0007669"/>
    <property type="project" value="InterPro"/>
</dbReference>
<dbReference type="Gene3D" id="3.40.50.720">
    <property type="entry name" value="NAD(P)-binding Rossmann-like Domain"/>
    <property type="match status" value="1"/>
</dbReference>
<dbReference type="GO" id="GO:0006006">
    <property type="term" value="P:glucose metabolic process"/>
    <property type="evidence" value="ECO:0007669"/>
    <property type="project" value="InterPro"/>
</dbReference>
<proteinExistence type="predicted"/>
<evidence type="ECO:0000259" key="1">
    <source>
        <dbReference type="Pfam" id="PF00479"/>
    </source>
</evidence>
<keyword evidence="3" id="KW-1185">Reference proteome</keyword>
<gene>
    <name evidence="2" type="ORF">MSHI_03230</name>
</gene>
<evidence type="ECO:0000313" key="3">
    <source>
        <dbReference type="Proteomes" id="UP000467236"/>
    </source>
</evidence>
<protein>
    <recommendedName>
        <fullName evidence="1">Glucose-6-phosphate dehydrogenase NAD-binding domain-containing protein</fullName>
    </recommendedName>
</protein>
<evidence type="ECO:0000313" key="2">
    <source>
        <dbReference type="EMBL" id="BBX72417.1"/>
    </source>
</evidence>
<dbReference type="Pfam" id="PF00479">
    <property type="entry name" value="G6PD_N"/>
    <property type="match status" value="1"/>
</dbReference>
<dbReference type="EMBL" id="AP022575">
    <property type="protein sequence ID" value="BBX72417.1"/>
    <property type="molecule type" value="Genomic_DNA"/>
</dbReference>
<name>A0A7I7MKW3_9MYCO</name>
<dbReference type="InterPro" id="IPR036291">
    <property type="entry name" value="NAD(P)-bd_dom_sf"/>
</dbReference>
<sequence length="78" mass="8472">MGDDGGGASDLLVIFGISGDLARKMTFRALYRLERHGLLDCPIPGVASDDTSVVQLVERAREAIGRNEQIDDVVFVPR</sequence>